<keyword evidence="5" id="KW-0393">Immunoglobulin domain</keyword>
<dbReference type="InterPro" id="IPR036179">
    <property type="entry name" value="Ig-like_dom_sf"/>
</dbReference>
<dbReference type="InParanoid" id="H2YKY6"/>
<dbReference type="Gene3D" id="2.60.40.10">
    <property type="entry name" value="Immunoglobulins"/>
    <property type="match status" value="2"/>
</dbReference>
<evidence type="ECO:0000256" key="7">
    <source>
        <dbReference type="SAM" id="SignalP"/>
    </source>
</evidence>
<organism evidence="9 10">
    <name type="scientific">Ciona savignyi</name>
    <name type="common">Pacific transparent sea squirt</name>
    <dbReference type="NCBI Taxonomy" id="51511"/>
    <lineage>
        <taxon>Eukaryota</taxon>
        <taxon>Metazoa</taxon>
        <taxon>Chordata</taxon>
        <taxon>Tunicata</taxon>
        <taxon>Ascidiacea</taxon>
        <taxon>Phlebobranchia</taxon>
        <taxon>Cionidae</taxon>
        <taxon>Ciona</taxon>
    </lineage>
</organism>
<evidence type="ECO:0000259" key="8">
    <source>
        <dbReference type="PROSITE" id="PS50835"/>
    </source>
</evidence>
<evidence type="ECO:0000313" key="9">
    <source>
        <dbReference type="Ensembl" id="ENSCSAVP00000005988.1"/>
    </source>
</evidence>
<dbReference type="Proteomes" id="UP000007875">
    <property type="component" value="Unassembled WGS sequence"/>
</dbReference>
<evidence type="ECO:0000256" key="1">
    <source>
        <dbReference type="ARBA" id="ARBA00004479"/>
    </source>
</evidence>
<dbReference type="Pfam" id="PF07679">
    <property type="entry name" value="I-set"/>
    <property type="match status" value="1"/>
</dbReference>
<dbReference type="InterPro" id="IPR007110">
    <property type="entry name" value="Ig-like_dom"/>
</dbReference>
<evidence type="ECO:0000256" key="4">
    <source>
        <dbReference type="ARBA" id="ARBA00023180"/>
    </source>
</evidence>
<evidence type="ECO:0000313" key="10">
    <source>
        <dbReference type="Proteomes" id="UP000007875"/>
    </source>
</evidence>
<proteinExistence type="predicted"/>
<dbReference type="SMART" id="SM00409">
    <property type="entry name" value="IG"/>
    <property type="match status" value="1"/>
</dbReference>
<dbReference type="PANTHER" id="PTHR11640">
    <property type="entry name" value="NEPHRIN"/>
    <property type="match status" value="1"/>
</dbReference>
<reference evidence="10" key="1">
    <citation type="submission" date="2003-08" db="EMBL/GenBank/DDBJ databases">
        <authorList>
            <person name="Birren B."/>
            <person name="Nusbaum C."/>
            <person name="Abebe A."/>
            <person name="Abouelleil A."/>
            <person name="Adekoya E."/>
            <person name="Ait-zahra M."/>
            <person name="Allen N."/>
            <person name="Allen T."/>
            <person name="An P."/>
            <person name="Anderson M."/>
            <person name="Anderson S."/>
            <person name="Arachchi H."/>
            <person name="Armbruster J."/>
            <person name="Bachantsang P."/>
            <person name="Baldwin J."/>
            <person name="Barry A."/>
            <person name="Bayul T."/>
            <person name="Blitshsteyn B."/>
            <person name="Bloom T."/>
            <person name="Blye J."/>
            <person name="Boguslavskiy L."/>
            <person name="Borowsky M."/>
            <person name="Boukhgalter B."/>
            <person name="Brunache A."/>
            <person name="Butler J."/>
            <person name="Calixte N."/>
            <person name="Calvo S."/>
            <person name="Camarata J."/>
            <person name="Campo K."/>
            <person name="Chang J."/>
            <person name="Cheshatsang Y."/>
            <person name="Citroen M."/>
            <person name="Collymore A."/>
            <person name="Considine T."/>
            <person name="Cook A."/>
            <person name="Cooke P."/>
            <person name="Corum B."/>
            <person name="Cuomo C."/>
            <person name="David R."/>
            <person name="Dawoe T."/>
            <person name="Degray S."/>
            <person name="Dodge S."/>
            <person name="Dooley K."/>
            <person name="Dorje P."/>
            <person name="Dorjee K."/>
            <person name="Dorris L."/>
            <person name="Duffey N."/>
            <person name="Dupes A."/>
            <person name="Elkins T."/>
            <person name="Engels R."/>
            <person name="Erickson J."/>
            <person name="Farina A."/>
            <person name="Faro S."/>
            <person name="Ferreira P."/>
            <person name="Fischer H."/>
            <person name="Fitzgerald M."/>
            <person name="Foley K."/>
            <person name="Gage D."/>
            <person name="Galagan J."/>
            <person name="Gearin G."/>
            <person name="Gnerre S."/>
            <person name="Gnirke A."/>
            <person name="Goyette A."/>
            <person name="Graham J."/>
            <person name="Grandbois E."/>
            <person name="Gyaltsen K."/>
            <person name="Hafez N."/>
            <person name="Hagopian D."/>
            <person name="Hagos B."/>
            <person name="Hall J."/>
            <person name="Hatcher B."/>
            <person name="Heller A."/>
            <person name="Higgins H."/>
            <person name="Honan T."/>
            <person name="Horn A."/>
            <person name="Houde N."/>
            <person name="Hughes L."/>
            <person name="Hulme W."/>
            <person name="Husby E."/>
            <person name="Iliev I."/>
            <person name="Jaffe D."/>
            <person name="Jones C."/>
            <person name="Kamal M."/>
            <person name="Kamat A."/>
            <person name="Kamvysselis M."/>
            <person name="Karlsson E."/>
            <person name="Kells C."/>
            <person name="Kieu A."/>
            <person name="Kisner P."/>
            <person name="Kodira C."/>
            <person name="Kulbokas E."/>
            <person name="Labutti K."/>
            <person name="Lama D."/>
            <person name="Landers T."/>
            <person name="Leger J."/>
            <person name="Levine S."/>
            <person name="Lewis D."/>
            <person name="Lewis T."/>
            <person name="Lindblad-toh K."/>
            <person name="Liu X."/>
            <person name="Lokyitsang T."/>
            <person name="Lokyitsang Y."/>
            <person name="Lucien O."/>
            <person name="Lui A."/>
            <person name="Ma L.J."/>
            <person name="Mabbitt R."/>
            <person name="Macdonald J."/>
            <person name="Maclean C."/>
            <person name="Major J."/>
            <person name="Manning J."/>
            <person name="Marabella R."/>
            <person name="Maru K."/>
            <person name="Matthews C."/>
            <person name="Mauceli E."/>
            <person name="Mccarthy M."/>
            <person name="Mcdonough S."/>
            <person name="Mcghee T."/>
            <person name="Meldrim J."/>
            <person name="Meneus L."/>
            <person name="Mesirov J."/>
            <person name="Mihalev A."/>
            <person name="Mihova T."/>
            <person name="Mikkelsen T."/>
            <person name="Mlenga V."/>
            <person name="Moru K."/>
            <person name="Mozes J."/>
            <person name="Mulrain L."/>
            <person name="Munson G."/>
            <person name="Naylor J."/>
            <person name="Newes C."/>
            <person name="Nguyen C."/>
            <person name="Nguyen N."/>
            <person name="Nguyen T."/>
            <person name="Nicol R."/>
            <person name="Nielsen C."/>
            <person name="Nizzari M."/>
            <person name="Norbu C."/>
            <person name="Norbu N."/>
            <person name="O'donnell P."/>
            <person name="Okoawo O."/>
            <person name="O'leary S."/>
            <person name="Omotosho B."/>
            <person name="O'neill K."/>
            <person name="Osman S."/>
            <person name="Parker S."/>
            <person name="Perrin D."/>
            <person name="Phunkhang P."/>
            <person name="Piqani B."/>
            <person name="Purcell S."/>
            <person name="Rachupka T."/>
            <person name="Ramasamy U."/>
            <person name="Rameau R."/>
            <person name="Ray V."/>
            <person name="Raymond C."/>
            <person name="Retta R."/>
            <person name="Richardson S."/>
            <person name="Rise C."/>
            <person name="Rodriguez J."/>
            <person name="Rogers J."/>
            <person name="Rogov P."/>
            <person name="Rutman M."/>
            <person name="Schupbach R."/>
            <person name="Seaman C."/>
            <person name="Settipalli S."/>
            <person name="Sharpe T."/>
            <person name="Sheridan J."/>
            <person name="Sherpa N."/>
            <person name="Shi J."/>
            <person name="Smirnov S."/>
            <person name="Smith C."/>
            <person name="Sougnez C."/>
            <person name="Spencer B."/>
            <person name="Stalker J."/>
            <person name="Stange-thomann N."/>
            <person name="Stavropoulos S."/>
            <person name="Stetson K."/>
            <person name="Stone C."/>
            <person name="Stone S."/>
            <person name="Stubbs M."/>
            <person name="Talamas J."/>
            <person name="Tchuinga P."/>
            <person name="Tenzing P."/>
            <person name="Tesfaye S."/>
            <person name="Theodore J."/>
            <person name="Thoulutsang Y."/>
            <person name="Topham K."/>
            <person name="Towey S."/>
            <person name="Tsamla T."/>
            <person name="Tsomo N."/>
            <person name="Vallee D."/>
            <person name="Vassiliev H."/>
            <person name="Venkataraman V."/>
            <person name="Vinson J."/>
            <person name="Vo A."/>
            <person name="Wade C."/>
            <person name="Wang S."/>
            <person name="Wangchuk T."/>
            <person name="Wangdi T."/>
            <person name="Whittaker C."/>
            <person name="Wilkinson J."/>
            <person name="Wu Y."/>
            <person name="Wyman D."/>
            <person name="Yadav S."/>
            <person name="Yang S."/>
            <person name="Yang X."/>
            <person name="Yeager S."/>
            <person name="Yee E."/>
            <person name="Young G."/>
            <person name="Zainoun J."/>
            <person name="Zembeck L."/>
            <person name="Zimmer A."/>
            <person name="Zody M."/>
            <person name="Lander E."/>
        </authorList>
    </citation>
    <scope>NUCLEOTIDE SEQUENCE [LARGE SCALE GENOMIC DNA]</scope>
</reference>
<keyword evidence="10" id="KW-1185">Reference proteome</keyword>
<feature type="signal peptide" evidence="7">
    <location>
        <begin position="1"/>
        <end position="20"/>
    </location>
</feature>
<dbReference type="InterPro" id="IPR013098">
    <property type="entry name" value="Ig_I-set"/>
</dbReference>
<reference evidence="9" key="3">
    <citation type="submission" date="2025-09" db="UniProtKB">
        <authorList>
            <consortium name="Ensembl"/>
        </authorList>
    </citation>
    <scope>IDENTIFICATION</scope>
</reference>
<dbReference type="InterPro" id="IPR003599">
    <property type="entry name" value="Ig_sub"/>
</dbReference>
<keyword evidence="2 6" id="KW-0472">Membrane</keyword>
<keyword evidence="6" id="KW-1133">Transmembrane helix</keyword>
<feature type="transmembrane region" description="Helical" evidence="6">
    <location>
        <begin position="200"/>
        <end position="220"/>
    </location>
</feature>
<evidence type="ECO:0000256" key="2">
    <source>
        <dbReference type="ARBA" id="ARBA00023136"/>
    </source>
</evidence>
<dbReference type="PROSITE" id="PS50835">
    <property type="entry name" value="IG_LIKE"/>
    <property type="match status" value="1"/>
</dbReference>
<dbReference type="GO" id="GO:0098609">
    <property type="term" value="P:cell-cell adhesion"/>
    <property type="evidence" value="ECO:0007669"/>
    <property type="project" value="TreeGrafter"/>
</dbReference>
<dbReference type="GO" id="GO:0005911">
    <property type="term" value="C:cell-cell junction"/>
    <property type="evidence" value="ECO:0007669"/>
    <property type="project" value="TreeGrafter"/>
</dbReference>
<protein>
    <recommendedName>
        <fullName evidence="8">Ig-like domain-containing protein</fullName>
    </recommendedName>
</protein>
<dbReference type="PANTHER" id="PTHR11640:SF158">
    <property type="entry name" value="V-SET AND IMMUNOGLOBULIN DOMAIN-CONTAINING PROTEIN 10-LIKE 2"/>
    <property type="match status" value="1"/>
</dbReference>
<dbReference type="OMA" id="WTQIVEN"/>
<comment type="subcellular location">
    <subcellularLocation>
        <location evidence="1">Membrane</location>
        <topology evidence="1">Single-pass type I membrane protein</topology>
    </subcellularLocation>
</comment>
<feature type="domain" description="Ig-like" evidence="8">
    <location>
        <begin position="97"/>
        <end position="192"/>
    </location>
</feature>
<dbReference type="SUPFAM" id="SSF48726">
    <property type="entry name" value="Immunoglobulin"/>
    <property type="match status" value="1"/>
</dbReference>
<evidence type="ECO:0000256" key="6">
    <source>
        <dbReference type="SAM" id="Phobius"/>
    </source>
</evidence>
<dbReference type="GO" id="GO:0050839">
    <property type="term" value="F:cell adhesion molecule binding"/>
    <property type="evidence" value="ECO:0007669"/>
    <property type="project" value="TreeGrafter"/>
</dbReference>
<dbReference type="STRING" id="51511.ENSCSAVP00000005988"/>
<dbReference type="GeneTree" id="ENSGT00730000114355"/>
<dbReference type="HOGENOM" id="CLU_058449_1_1_1"/>
<keyword evidence="7" id="KW-0732">Signal</keyword>
<feature type="chain" id="PRO_5003578714" description="Ig-like domain-containing protein" evidence="7">
    <location>
        <begin position="21"/>
        <end position="246"/>
    </location>
</feature>
<keyword evidence="4" id="KW-0325">Glycoprotein</keyword>
<keyword evidence="6" id="KW-0812">Transmembrane</keyword>
<sequence>MFVQLTFIWSILLFTQEIYASAGVDISAASLSSPVVLNCSNSGDASTDYQWVHNNQTIASANLIQYSITSNTATGDYVCMKRNVTVNNFLAINLLKPIIPHKGHSITFTTGDQNKEVMCTSLSYPQPDFAWSLTAPGSQEVNLSNDPNYKITMDGQGNSVLTIISVTSSNKGNFKCTVNNTAGSVSTEIKVRIHSNLAPLWPSLAILFEVVTVGIIMYFVNIKAKEKLKELGKSSSEAESTNSSNS</sequence>
<evidence type="ECO:0000256" key="3">
    <source>
        <dbReference type="ARBA" id="ARBA00023157"/>
    </source>
</evidence>
<accession>H2YKY6</accession>
<dbReference type="GO" id="GO:0005886">
    <property type="term" value="C:plasma membrane"/>
    <property type="evidence" value="ECO:0007669"/>
    <property type="project" value="TreeGrafter"/>
</dbReference>
<dbReference type="Ensembl" id="ENSCSAVT00000006063.1">
    <property type="protein sequence ID" value="ENSCSAVP00000005988.1"/>
    <property type="gene ID" value="ENSCSAVG00000003570.1"/>
</dbReference>
<dbReference type="InterPro" id="IPR051275">
    <property type="entry name" value="Cell_adhesion_signaling"/>
</dbReference>
<reference evidence="9" key="2">
    <citation type="submission" date="2025-08" db="UniProtKB">
        <authorList>
            <consortium name="Ensembl"/>
        </authorList>
    </citation>
    <scope>IDENTIFICATION</scope>
</reference>
<keyword evidence="3" id="KW-1015">Disulfide bond</keyword>
<evidence type="ECO:0000256" key="5">
    <source>
        <dbReference type="ARBA" id="ARBA00023319"/>
    </source>
</evidence>
<name>H2YKY6_CIOSA</name>
<dbReference type="InterPro" id="IPR013783">
    <property type="entry name" value="Ig-like_fold"/>
</dbReference>
<dbReference type="AlphaFoldDB" id="H2YKY6"/>